<protein>
    <submittedName>
        <fullName evidence="1">Uncharacterized protein</fullName>
    </submittedName>
</protein>
<gene>
    <name evidence="1" type="ORF">AB205_0135550</name>
</gene>
<keyword evidence="2" id="KW-1185">Reference proteome</keyword>
<proteinExistence type="predicted"/>
<accession>A0A2G9SDS9</accession>
<dbReference type="AlphaFoldDB" id="A0A2G9SDS9"/>
<sequence length="66" mass="7371">MDSDEEAALDKQGTPDLCLLSLVHLARDKSTTNKLTGIQSRRKKILDLYANVCNVAEGEYSKYKVL</sequence>
<dbReference type="OrthoDB" id="9903718at2759"/>
<evidence type="ECO:0000313" key="1">
    <source>
        <dbReference type="EMBL" id="PIO38242.1"/>
    </source>
</evidence>
<organism evidence="1 2">
    <name type="scientific">Aquarana catesbeiana</name>
    <name type="common">American bullfrog</name>
    <name type="synonym">Rana catesbeiana</name>
    <dbReference type="NCBI Taxonomy" id="8400"/>
    <lineage>
        <taxon>Eukaryota</taxon>
        <taxon>Metazoa</taxon>
        <taxon>Chordata</taxon>
        <taxon>Craniata</taxon>
        <taxon>Vertebrata</taxon>
        <taxon>Euteleostomi</taxon>
        <taxon>Amphibia</taxon>
        <taxon>Batrachia</taxon>
        <taxon>Anura</taxon>
        <taxon>Neobatrachia</taxon>
        <taxon>Ranoidea</taxon>
        <taxon>Ranidae</taxon>
        <taxon>Aquarana</taxon>
    </lineage>
</organism>
<name>A0A2G9SDS9_AQUCT</name>
<dbReference type="EMBL" id="KV924643">
    <property type="protein sequence ID" value="PIO38242.1"/>
    <property type="molecule type" value="Genomic_DNA"/>
</dbReference>
<dbReference type="Proteomes" id="UP000228934">
    <property type="component" value="Unassembled WGS sequence"/>
</dbReference>
<reference evidence="2" key="1">
    <citation type="journal article" date="2017" name="Nat. Commun.">
        <title>The North American bullfrog draft genome provides insight into hormonal regulation of long noncoding RNA.</title>
        <authorList>
            <person name="Hammond S.A."/>
            <person name="Warren R.L."/>
            <person name="Vandervalk B.P."/>
            <person name="Kucuk E."/>
            <person name="Khan H."/>
            <person name="Gibb E.A."/>
            <person name="Pandoh P."/>
            <person name="Kirk H."/>
            <person name="Zhao Y."/>
            <person name="Jones M."/>
            <person name="Mungall A.J."/>
            <person name="Coope R."/>
            <person name="Pleasance S."/>
            <person name="Moore R.A."/>
            <person name="Holt R.A."/>
            <person name="Round J.M."/>
            <person name="Ohora S."/>
            <person name="Walle B.V."/>
            <person name="Veldhoen N."/>
            <person name="Helbing C.C."/>
            <person name="Birol I."/>
        </authorList>
    </citation>
    <scope>NUCLEOTIDE SEQUENCE [LARGE SCALE GENOMIC DNA]</scope>
</reference>
<evidence type="ECO:0000313" key="2">
    <source>
        <dbReference type="Proteomes" id="UP000228934"/>
    </source>
</evidence>